<evidence type="ECO:0000313" key="2">
    <source>
        <dbReference type="EMBL" id="AHA64761.1"/>
    </source>
</evidence>
<dbReference type="EMBL" id="CP006736">
    <property type="protein sequence ID" value="AHA64761.1"/>
    <property type="molecule type" value="Genomic_DNA"/>
</dbReference>
<proteinExistence type="predicted"/>
<gene>
    <name evidence="2" type="ORF">Asd1617_01934</name>
</gene>
<name>A0A0A6ZT27_SHIDY</name>
<reference evidence="2 3" key="1">
    <citation type="submission" date="2013-09" db="EMBL/GenBank/DDBJ databases">
        <title>Comparative genomics of Sd1617 to representative strains in evaluating its pathogenesis.</title>
        <authorList>
            <person name="Aksomboon Vongsawan A."/>
            <person name="Kapatral V."/>
            <person name="Vaisvil B."/>
            <person name="Serichantalergs O."/>
            <person name="Hale T.L."/>
            <person name="Mason C.J."/>
        </authorList>
    </citation>
    <scope>NUCLEOTIDE SEQUENCE [LARGE SCALE GENOMIC DNA]</scope>
    <source>
        <strain evidence="2 3">1617</strain>
    </source>
</reference>
<protein>
    <submittedName>
        <fullName evidence="2">Uncharacterized protein</fullName>
    </submittedName>
</protein>
<keyword evidence="1" id="KW-0812">Transmembrane</keyword>
<dbReference type="AlphaFoldDB" id="A0A0A6ZT27"/>
<evidence type="ECO:0000256" key="1">
    <source>
        <dbReference type="SAM" id="Phobius"/>
    </source>
</evidence>
<dbReference type="KEGG" id="sdz:Asd1617_01934"/>
<dbReference type="HOGENOM" id="CLU_3358487_0_0_6"/>
<keyword evidence="1" id="KW-0472">Membrane</keyword>
<organism evidence="2 3">
    <name type="scientific">Shigella dysenteriae 1617</name>
    <dbReference type="NCBI Taxonomy" id="754093"/>
    <lineage>
        <taxon>Bacteria</taxon>
        <taxon>Pseudomonadati</taxon>
        <taxon>Pseudomonadota</taxon>
        <taxon>Gammaproteobacteria</taxon>
        <taxon>Enterobacterales</taxon>
        <taxon>Enterobacteriaceae</taxon>
        <taxon>Shigella</taxon>
    </lineage>
</organism>
<accession>A0A0A6ZT27</accession>
<sequence length="36" mass="4208">MVVSAIASTPQYNFYFVCIIFDTFTRLIIISEELFD</sequence>
<evidence type="ECO:0000313" key="3">
    <source>
        <dbReference type="Proteomes" id="UP000031647"/>
    </source>
</evidence>
<dbReference type="PATRIC" id="fig|754093.4.peg.1875"/>
<feature type="transmembrane region" description="Helical" evidence="1">
    <location>
        <begin position="12"/>
        <end position="30"/>
    </location>
</feature>
<keyword evidence="1" id="KW-1133">Transmembrane helix</keyword>
<dbReference type="Proteomes" id="UP000031647">
    <property type="component" value="Chromosome"/>
</dbReference>